<feature type="region of interest" description="Disordered" evidence="1">
    <location>
        <begin position="367"/>
        <end position="402"/>
    </location>
</feature>
<protein>
    <submittedName>
        <fullName evidence="3">M-phase inducer phosphatase</fullName>
    </submittedName>
</protein>
<evidence type="ECO:0000313" key="4">
    <source>
        <dbReference type="Proteomes" id="UP001174909"/>
    </source>
</evidence>
<dbReference type="SUPFAM" id="SSF52821">
    <property type="entry name" value="Rhodanese/Cell cycle control phosphatase"/>
    <property type="match status" value="1"/>
</dbReference>
<dbReference type="Proteomes" id="UP001174909">
    <property type="component" value="Unassembled WGS sequence"/>
</dbReference>
<dbReference type="InterPro" id="IPR001307">
    <property type="entry name" value="Thiosulphate_STrfase_CS"/>
</dbReference>
<feature type="compositionally biased region" description="Basic residues" evidence="1">
    <location>
        <begin position="173"/>
        <end position="185"/>
    </location>
</feature>
<feature type="region of interest" description="Disordered" evidence="1">
    <location>
        <begin position="151"/>
        <end position="229"/>
    </location>
</feature>
<evidence type="ECO:0000259" key="2">
    <source>
        <dbReference type="PROSITE" id="PS50206"/>
    </source>
</evidence>
<feature type="region of interest" description="Disordered" evidence="1">
    <location>
        <begin position="243"/>
        <end position="273"/>
    </location>
</feature>
<dbReference type="GO" id="GO:0000086">
    <property type="term" value="P:G2/M transition of mitotic cell cycle"/>
    <property type="evidence" value="ECO:0007669"/>
    <property type="project" value="TreeGrafter"/>
</dbReference>
<proteinExistence type="predicted"/>
<comment type="caution">
    <text evidence="3">The sequence shown here is derived from an EMBL/GenBank/DDBJ whole genome shotgun (WGS) entry which is preliminary data.</text>
</comment>
<reference evidence="3" key="1">
    <citation type="submission" date="2023-03" db="EMBL/GenBank/DDBJ databases">
        <authorList>
            <person name="Steffen K."/>
            <person name="Cardenas P."/>
        </authorList>
    </citation>
    <scope>NUCLEOTIDE SEQUENCE</scope>
</reference>
<gene>
    <name evidence="3" type="ORF">GBAR_LOCUS8796</name>
</gene>
<dbReference type="Pfam" id="PF00581">
    <property type="entry name" value="Rhodanese"/>
    <property type="match status" value="1"/>
</dbReference>
<dbReference type="AlphaFoldDB" id="A0AA35RLY1"/>
<sequence>MQEPTCAETVDSSTTSHSRGHHQRAPSLVPSAGEGLLNGSLALPPPSTSLSSSSVVGDEGRGSLLGSTSTDSLVGGFLHSPMENCANISGSSSSSFLFSSLITPRRKLSMDLDESTQDASDSGYSKGDSVSVSSVESCLDFTSALEGVFSKPHSSSITTRTPLGNITNAAGSKRGRQRYSQKAKRSISFPNEDKSKRVLPLHLDSPSPSPLPYSPLSHHDSATNSSRKNSLQLINSPLERMTLMSPGVSSSSGSAERPQSASRRGPRPFIFPSCHARENSIESDGYSEEVFDGEESSAETGSLPSRLTALMSAPFTSSASDKDAHFCLRKPPVHSTPNVLPARSNTAAPVSGRFTIVRADSCTLPTRRGSLKRASPCPEASDQPRKKKPPLPVLDSKSQDGIPNHCSPLKGVQLLRSQSCSLGATGDHVGMYPLSPGSDNGEMIGDHSKTYTLPLCKKASVADLKCISPKTLAELVRGDGESADLVDEYFILDCRYPYEYEGGHIPGALNIWSRDSLLEQFFSSPKYTSSSRRRIIIFPLRVFQPESPQHVCLSLSLSRSFSCLHLSPILSCFRSRFMRELDRKKNGMAFPKLYYPELYLLDGGYKAFYEQFPEFCEPNCYVKMLDENHKEELRHFKQRSKSWTGGDAATCKRRCSKLRPRRSTIGNGHTHPAPPPPIKS</sequence>
<dbReference type="PROSITE" id="PS00380">
    <property type="entry name" value="RHODANESE_1"/>
    <property type="match status" value="1"/>
</dbReference>
<dbReference type="GO" id="GO:0010971">
    <property type="term" value="P:positive regulation of G2/M transition of mitotic cell cycle"/>
    <property type="evidence" value="ECO:0007669"/>
    <property type="project" value="TreeGrafter"/>
</dbReference>
<dbReference type="Gene3D" id="3.40.250.10">
    <property type="entry name" value="Rhodanese-like domain"/>
    <property type="match status" value="1"/>
</dbReference>
<dbReference type="GO" id="GO:0004792">
    <property type="term" value="F:thiosulfate-cyanide sulfurtransferase activity"/>
    <property type="evidence" value="ECO:0007669"/>
    <property type="project" value="InterPro"/>
</dbReference>
<dbReference type="PANTHER" id="PTHR10828:SF17">
    <property type="entry name" value="PROTEIN-TYROSINE-PHOSPHATASE"/>
    <property type="match status" value="1"/>
</dbReference>
<dbReference type="SMART" id="SM00450">
    <property type="entry name" value="RHOD"/>
    <property type="match status" value="1"/>
</dbReference>
<dbReference type="EMBL" id="CASHTH010001321">
    <property type="protein sequence ID" value="CAI8013985.1"/>
    <property type="molecule type" value="Genomic_DNA"/>
</dbReference>
<name>A0AA35RLY1_GEOBA</name>
<feature type="region of interest" description="Disordered" evidence="1">
    <location>
        <begin position="1"/>
        <end position="63"/>
    </location>
</feature>
<feature type="compositionally biased region" description="Polar residues" evidence="1">
    <location>
        <begin position="152"/>
        <end position="170"/>
    </location>
</feature>
<organism evidence="3 4">
    <name type="scientific">Geodia barretti</name>
    <name type="common">Barrett's horny sponge</name>
    <dbReference type="NCBI Taxonomy" id="519541"/>
    <lineage>
        <taxon>Eukaryota</taxon>
        <taxon>Metazoa</taxon>
        <taxon>Porifera</taxon>
        <taxon>Demospongiae</taxon>
        <taxon>Heteroscleromorpha</taxon>
        <taxon>Tetractinellida</taxon>
        <taxon>Astrophorina</taxon>
        <taxon>Geodiidae</taxon>
        <taxon>Geodia</taxon>
    </lineage>
</organism>
<dbReference type="InterPro" id="IPR001763">
    <property type="entry name" value="Rhodanese-like_dom"/>
</dbReference>
<dbReference type="GO" id="GO:0005634">
    <property type="term" value="C:nucleus"/>
    <property type="evidence" value="ECO:0007669"/>
    <property type="project" value="TreeGrafter"/>
</dbReference>
<feature type="compositionally biased region" description="Low complexity" evidence="1">
    <location>
        <begin position="245"/>
        <end position="254"/>
    </location>
</feature>
<dbReference type="PANTHER" id="PTHR10828">
    <property type="entry name" value="M-PHASE INDUCER PHOSPHATASE DUAL SPECIFICITY PHOSPHATASE CDC25"/>
    <property type="match status" value="1"/>
</dbReference>
<dbReference type="GO" id="GO:0005737">
    <property type="term" value="C:cytoplasm"/>
    <property type="evidence" value="ECO:0007669"/>
    <property type="project" value="TreeGrafter"/>
</dbReference>
<dbReference type="GO" id="GO:0110032">
    <property type="term" value="P:positive regulation of G2/MI transition of meiotic cell cycle"/>
    <property type="evidence" value="ECO:0007669"/>
    <property type="project" value="TreeGrafter"/>
</dbReference>
<evidence type="ECO:0000313" key="3">
    <source>
        <dbReference type="EMBL" id="CAI8013985.1"/>
    </source>
</evidence>
<evidence type="ECO:0000256" key="1">
    <source>
        <dbReference type="SAM" id="MobiDB-lite"/>
    </source>
</evidence>
<dbReference type="InterPro" id="IPR036873">
    <property type="entry name" value="Rhodanese-like_dom_sf"/>
</dbReference>
<keyword evidence="4" id="KW-1185">Reference proteome</keyword>
<feature type="domain" description="Rhodanese" evidence="2">
    <location>
        <begin position="485"/>
        <end position="617"/>
    </location>
</feature>
<accession>A0AA35RLY1</accession>
<dbReference type="GO" id="GO:0004725">
    <property type="term" value="F:protein tyrosine phosphatase activity"/>
    <property type="evidence" value="ECO:0007669"/>
    <property type="project" value="TreeGrafter"/>
</dbReference>
<feature type="region of interest" description="Disordered" evidence="1">
    <location>
        <begin position="661"/>
        <end position="680"/>
    </location>
</feature>
<dbReference type="PROSITE" id="PS50206">
    <property type="entry name" value="RHODANESE_3"/>
    <property type="match status" value="1"/>
</dbReference>